<sequence>MILILTQCFPSRLGGVESLVSNLALSLSKSEKIIVFADRHHIFYDAIFDNQHKDEILVRRVGGIKFFRRRKKIKEIKLFIQSRQVSLVIADSWKSLELGIDFLNINKIPVICLAHGNELLFKNKRKTDRIQKTLNKVTSVVSNSEFTKNLVQNIISTKVPVKVVLPG</sequence>
<name>A0A382WQZ3_9ZZZZ</name>
<dbReference type="SUPFAM" id="SSF53756">
    <property type="entry name" value="UDP-Glycosyltransferase/glycogen phosphorylase"/>
    <property type="match status" value="1"/>
</dbReference>
<dbReference type="EMBL" id="UINC01161324">
    <property type="protein sequence ID" value="SVD60441.1"/>
    <property type="molecule type" value="Genomic_DNA"/>
</dbReference>
<feature type="non-terminal residue" evidence="2">
    <location>
        <position position="167"/>
    </location>
</feature>
<evidence type="ECO:0000313" key="2">
    <source>
        <dbReference type="EMBL" id="SVD60441.1"/>
    </source>
</evidence>
<gene>
    <name evidence="2" type="ORF">METZ01_LOCUS413295</name>
</gene>
<dbReference type="AlphaFoldDB" id="A0A382WQZ3"/>
<proteinExistence type="predicted"/>
<organism evidence="2">
    <name type="scientific">marine metagenome</name>
    <dbReference type="NCBI Taxonomy" id="408172"/>
    <lineage>
        <taxon>unclassified sequences</taxon>
        <taxon>metagenomes</taxon>
        <taxon>ecological metagenomes</taxon>
    </lineage>
</organism>
<reference evidence="2" key="1">
    <citation type="submission" date="2018-05" db="EMBL/GenBank/DDBJ databases">
        <authorList>
            <person name="Lanie J.A."/>
            <person name="Ng W.-L."/>
            <person name="Kazmierczak K.M."/>
            <person name="Andrzejewski T.M."/>
            <person name="Davidsen T.M."/>
            <person name="Wayne K.J."/>
            <person name="Tettelin H."/>
            <person name="Glass J.I."/>
            <person name="Rusch D."/>
            <person name="Podicherti R."/>
            <person name="Tsui H.-C.T."/>
            <person name="Winkler M.E."/>
        </authorList>
    </citation>
    <scope>NUCLEOTIDE SEQUENCE</scope>
</reference>
<dbReference type="Pfam" id="PF13439">
    <property type="entry name" value="Glyco_transf_4"/>
    <property type="match status" value="1"/>
</dbReference>
<evidence type="ECO:0000259" key="1">
    <source>
        <dbReference type="Pfam" id="PF13439"/>
    </source>
</evidence>
<feature type="domain" description="Glycosyltransferase subfamily 4-like N-terminal" evidence="1">
    <location>
        <begin position="14"/>
        <end position="165"/>
    </location>
</feature>
<accession>A0A382WQZ3</accession>
<dbReference type="Gene3D" id="3.40.50.2000">
    <property type="entry name" value="Glycogen Phosphorylase B"/>
    <property type="match status" value="1"/>
</dbReference>
<dbReference type="InterPro" id="IPR028098">
    <property type="entry name" value="Glyco_trans_4-like_N"/>
</dbReference>
<protein>
    <recommendedName>
        <fullName evidence="1">Glycosyltransferase subfamily 4-like N-terminal domain-containing protein</fullName>
    </recommendedName>
</protein>